<proteinExistence type="predicted"/>
<evidence type="ECO:0000313" key="2">
    <source>
        <dbReference type="Proteomes" id="UP001497535"/>
    </source>
</evidence>
<sequence>MPRPIFIYCLICILLIETAYCALPPKYLGLCNWQACVGEKEEGMHTSICLPETKPDACLQETWDQLVAADELPPC</sequence>
<comment type="caution">
    <text evidence="1">The sequence shown here is derived from an EMBL/GenBank/DDBJ whole genome shotgun (WGS) entry which is preliminary data.</text>
</comment>
<gene>
    <name evidence="1" type="ORF">MENTE1834_LOCUS18781</name>
</gene>
<organism evidence="1 2">
    <name type="scientific">Meloidogyne enterolobii</name>
    <name type="common">Root-knot nematode worm</name>
    <name type="synonym">Meloidogyne mayaguensis</name>
    <dbReference type="NCBI Taxonomy" id="390850"/>
    <lineage>
        <taxon>Eukaryota</taxon>
        <taxon>Metazoa</taxon>
        <taxon>Ecdysozoa</taxon>
        <taxon>Nematoda</taxon>
        <taxon>Chromadorea</taxon>
        <taxon>Rhabditida</taxon>
        <taxon>Tylenchina</taxon>
        <taxon>Tylenchomorpha</taxon>
        <taxon>Tylenchoidea</taxon>
        <taxon>Meloidogynidae</taxon>
        <taxon>Meloidogyninae</taxon>
        <taxon>Meloidogyne</taxon>
    </lineage>
</organism>
<dbReference type="Proteomes" id="UP001497535">
    <property type="component" value="Unassembled WGS sequence"/>
</dbReference>
<name>A0ACB0Z0U4_MELEN</name>
<evidence type="ECO:0000313" key="1">
    <source>
        <dbReference type="EMBL" id="CAK5071003.1"/>
    </source>
</evidence>
<dbReference type="EMBL" id="CAVMJV010000022">
    <property type="protein sequence ID" value="CAK5071003.1"/>
    <property type="molecule type" value="Genomic_DNA"/>
</dbReference>
<keyword evidence="2" id="KW-1185">Reference proteome</keyword>
<protein>
    <submittedName>
        <fullName evidence="1">Uncharacterized protein</fullName>
    </submittedName>
</protein>
<reference evidence="1" key="1">
    <citation type="submission" date="2023-11" db="EMBL/GenBank/DDBJ databases">
        <authorList>
            <person name="Poullet M."/>
        </authorList>
    </citation>
    <scope>NUCLEOTIDE SEQUENCE</scope>
    <source>
        <strain evidence="1">E1834</strain>
    </source>
</reference>
<accession>A0ACB0Z0U4</accession>